<dbReference type="SUPFAM" id="SSF50952">
    <property type="entry name" value="Soluble quinoprotein glucose dehydrogenase"/>
    <property type="match status" value="1"/>
</dbReference>
<dbReference type="OrthoDB" id="9770043at2"/>
<dbReference type="PANTHER" id="PTHR19328">
    <property type="entry name" value="HEDGEHOG-INTERACTING PROTEIN"/>
    <property type="match status" value="1"/>
</dbReference>
<feature type="signal peptide" evidence="2">
    <location>
        <begin position="1"/>
        <end position="19"/>
    </location>
</feature>
<dbReference type="RefSeq" id="WP_093141989.1">
    <property type="nucleotide sequence ID" value="NZ_BMWO01000002.1"/>
</dbReference>
<dbReference type="Pfam" id="PF18962">
    <property type="entry name" value="Por_Secre_tail"/>
    <property type="match status" value="1"/>
</dbReference>
<organism evidence="5 6">
    <name type="scientific">Ulvibacter litoralis</name>
    <dbReference type="NCBI Taxonomy" id="227084"/>
    <lineage>
        <taxon>Bacteria</taxon>
        <taxon>Pseudomonadati</taxon>
        <taxon>Bacteroidota</taxon>
        <taxon>Flavobacteriia</taxon>
        <taxon>Flavobacteriales</taxon>
        <taxon>Flavobacteriaceae</taxon>
        <taxon>Ulvibacter</taxon>
    </lineage>
</organism>
<dbReference type="Gene3D" id="2.120.10.30">
    <property type="entry name" value="TolB, C-terminal domain"/>
    <property type="match status" value="1"/>
</dbReference>
<reference evidence="5 6" key="1">
    <citation type="submission" date="2016-10" db="EMBL/GenBank/DDBJ databases">
        <authorList>
            <person name="de Groot N.N."/>
        </authorList>
    </citation>
    <scope>NUCLEOTIDE SEQUENCE [LARGE SCALE GENOMIC DNA]</scope>
    <source>
        <strain evidence="5 6">DSM 16195</strain>
    </source>
</reference>
<feature type="domain" description="Secretion system C-terminal sorting" evidence="4">
    <location>
        <begin position="390"/>
        <end position="460"/>
    </location>
</feature>
<keyword evidence="6" id="KW-1185">Reference proteome</keyword>
<dbReference type="NCBIfam" id="TIGR04183">
    <property type="entry name" value="Por_Secre_tail"/>
    <property type="match status" value="1"/>
</dbReference>
<proteinExistence type="predicted"/>
<keyword evidence="1 2" id="KW-0732">Signal</keyword>
<feature type="domain" description="Glucose/Sorbosone dehydrogenase" evidence="3">
    <location>
        <begin position="33"/>
        <end position="329"/>
    </location>
</feature>
<dbReference type="Pfam" id="PF07995">
    <property type="entry name" value="GSDH"/>
    <property type="match status" value="1"/>
</dbReference>
<dbReference type="InterPro" id="IPR011042">
    <property type="entry name" value="6-blade_b-propeller_TolB-like"/>
</dbReference>
<name>A0A1G7ELM5_9FLAO</name>
<evidence type="ECO:0000313" key="6">
    <source>
        <dbReference type="Proteomes" id="UP000199321"/>
    </source>
</evidence>
<gene>
    <name evidence="5" type="ORF">SAMN05421855_10226</name>
</gene>
<sequence length="461" mass="49875">MKTFLLSSLFCLLSCTLLAQDITLELIKDGFISPIDLQNVGDERLFVAEKGGRIKILNPDGSVNPILFLDITSLVSTGGEQGLLGLAFHPDYANNGHYFVNYTKTNGNTRVARFTTDPNDPNTTLPNSELKIIEYDQPYSNHNGGGIAFGPDGYLYIAAGDGGSSGDPENRAQNTSVLLGKLLRLDIDTPAPPNNYSIPSDNPFAGSTTHAQEIWAYGLRNPWRFSFDSITGDIWIGDVGQGDVEEIDRAQSSEGGLNYGWRCYEGSQTYNTSGCPSASELTFPFAEYSSSSSTSNCSITGGIVYRGGTFADLYGLYFYADVCSGLIGSVNNDGDIIEYGTFNNSWVSFGVDNYEELYIVALGGSIYKIIGEHIVNVSEFDSTNNIMMTPNPASESVHFITESGTFSSIEIVDSKGSVVLSEENINASEKNISLTSLSEGIYLAKITAENGNFSIKKLIIQ</sequence>
<protein>
    <submittedName>
        <fullName evidence="5">Por secretion system C-terminal sorting domain-containing protein</fullName>
    </submittedName>
</protein>
<evidence type="ECO:0000313" key="5">
    <source>
        <dbReference type="EMBL" id="SDE64305.1"/>
    </source>
</evidence>
<dbReference type="Proteomes" id="UP000199321">
    <property type="component" value="Unassembled WGS sequence"/>
</dbReference>
<accession>A0A1G7ELM5</accession>
<dbReference type="InterPro" id="IPR011041">
    <property type="entry name" value="Quinoprot_gluc/sorb_DH_b-prop"/>
</dbReference>
<evidence type="ECO:0000259" key="3">
    <source>
        <dbReference type="Pfam" id="PF07995"/>
    </source>
</evidence>
<evidence type="ECO:0000259" key="4">
    <source>
        <dbReference type="Pfam" id="PF18962"/>
    </source>
</evidence>
<dbReference type="InterPro" id="IPR012938">
    <property type="entry name" value="Glc/Sorbosone_DH"/>
</dbReference>
<dbReference type="STRING" id="227084.SAMN05421855_10226"/>
<dbReference type="EMBL" id="FNBA01000002">
    <property type="protein sequence ID" value="SDE64305.1"/>
    <property type="molecule type" value="Genomic_DNA"/>
</dbReference>
<evidence type="ECO:0000256" key="1">
    <source>
        <dbReference type="ARBA" id="ARBA00022729"/>
    </source>
</evidence>
<dbReference type="InterPro" id="IPR026444">
    <property type="entry name" value="Secre_tail"/>
</dbReference>
<dbReference type="AlphaFoldDB" id="A0A1G7ELM5"/>
<feature type="chain" id="PRO_5011718261" evidence="2">
    <location>
        <begin position="20"/>
        <end position="461"/>
    </location>
</feature>
<evidence type="ECO:0000256" key="2">
    <source>
        <dbReference type="SAM" id="SignalP"/>
    </source>
</evidence>
<dbReference type="PANTHER" id="PTHR19328:SF75">
    <property type="entry name" value="ALDOSE SUGAR DEHYDROGENASE YLII"/>
    <property type="match status" value="1"/>
</dbReference>